<dbReference type="InterPro" id="IPR045584">
    <property type="entry name" value="Pilin-like"/>
</dbReference>
<dbReference type="PANTHER" id="PTHR30093">
    <property type="entry name" value="GENERAL SECRETION PATHWAY PROTEIN G"/>
    <property type="match status" value="1"/>
</dbReference>
<feature type="transmembrane region" description="Helical" evidence="1">
    <location>
        <begin position="34"/>
        <end position="56"/>
    </location>
</feature>
<protein>
    <recommendedName>
        <fullName evidence="3">Type II secretion system protein GspG C-terminal domain-containing protein</fullName>
    </recommendedName>
</protein>
<dbReference type="Pfam" id="PF07963">
    <property type="entry name" value="N_methyl"/>
    <property type="match status" value="1"/>
</dbReference>
<dbReference type="EMBL" id="BARS01033731">
    <property type="protein sequence ID" value="GAG27841.1"/>
    <property type="molecule type" value="Genomic_DNA"/>
</dbReference>
<keyword evidence="1" id="KW-0472">Membrane</keyword>
<reference evidence="2" key="1">
    <citation type="journal article" date="2014" name="Front. Microbiol.">
        <title>High frequency of phylogenetically diverse reductive dehalogenase-homologous genes in deep subseafloor sedimentary metagenomes.</title>
        <authorList>
            <person name="Kawai M."/>
            <person name="Futagami T."/>
            <person name="Toyoda A."/>
            <person name="Takaki Y."/>
            <person name="Nishi S."/>
            <person name="Hori S."/>
            <person name="Arai W."/>
            <person name="Tsubouchi T."/>
            <person name="Morono Y."/>
            <person name="Uchiyama I."/>
            <person name="Ito T."/>
            <person name="Fujiyama A."/>
            <person name="Inagaki F."/>
            <person name="Takami H."/>
        </authorList>
    </citation>
    <scope>NUCLEOTIDE SEQUENCE</scope>
    <source>
        <strain evidence="2">Expedition CK06-06</strain>
    </source>
</reference>
<dbReference type="Gene3D" id="3.30.700.10">
    <property type="entry name" value="Glycoprotein, Type 4 Pilin"/>
    <property type="match status" value="1"/>
</dbReference>
<gene>
    <name evidence="2" type="ORF">S01H1_52199</name>
</gene>
<dbReference type="PANTHER" id="PTHR30093:SF2">
    <property type="entry name" value="TYPE II SECRETION SYSTEM PROTEIN H"/>
    <property type="match status" value="1"/>
</dbReference>
<sequence>MLRLLRDDRGAVTIVNRTRNNRGRLSANLHGFTLIELLVVIGILAILMAILVPVLARARESAKEVECLSNLRQLNFAMLTYANHWDQKAPYAANRYSQLQDPYGAVSDGGRTYDFAELNEAPCLAPGPHGIPAGLLNAYVRDRQLWRCPSDQGPSGQYGQSRPFYQRFGTSYVYHLWFDLGRYTL</sequence>
<dbReference type="NCBIfam" id="TIGR02532">
    <property type="entry name" value="IV_pilin_GFxxxE"/>
    <property type="match status" value="1"/>
</dbReference>
<dbReference type="InterPro" id="IPR012902">
    <property type="entry name" value="N_methyl_site"/>
</dbReference>
<keyword evidence="1" id="KW-0812">Transmembrane</keyword>
<evidence type="ECO:0000256" key="1">
    <source>
        <dbReference type="SAM" id="Phobius"/>
    </source>
</evidence>
<name>X0XSJ0_9ZZZZ</name>
<keyword evidence="1" id="KW-1133">Transmembrane helix</keyword>
<dbReference type="AlphaFoldDB" id="X0XSJ0"/>
<evidence type="ECO:0000313" key="2">
    <source>
        <dbReference type="EMBL" id="GAG27841.1"/>
    </source>
</evidence>
<evidence type="ECO:0008006" key="3">
    <source>
        <dbReference type="Google" id="ProtNLM"/>
    </source>
</evidence>
<dbReference type="PROSITE" id="PS00409">
    <property type="entry name" value="PROKAR_NTER_METHYL"/>
    <property type="match status" value="1"/>
</dbReference>
<proteinExistence type="predicted"/>
<organism evidence="2">
    <name type="scientific">marine sediment metagenome</name>
    <dbReference type="NCBI Taxonomy" id="412755"/>
    <lineage>
        <taxon>unclassified sequences</taxon>
        <taxon>metagenomes</taxon>
        <taxon>ecological metagenomes</taxon>
    </lineage>
</organism>
<comment type="caution">
    <text evidence="2">The sequence shown here is derived from an EMBL/GenBank/DDBJ whole genome shotgun (WGS) entry which is preliminary data.</text>
</comment>
<feature type="non-terminal residue" evidence="2">
    <location>
        <position position="185"/>
    </location>
</feature>
<accession>X0XSJ0</accession>
<dbReference type="SUPFAM" id="SSF54523">
    <property type="entry name" value="Pili subunits"/>
    <property type="match status" value="1"/>
</dbReference>